<reference evidence="2" key="1">
    <citation type="journal article" date="2013" name="Science">
        <title>The Amborella genome and the evolution of flowering plants.</title>
        <authorList>
            <consortium name="Amborella Genome Project"/>
        </authorList>
    </citation>
    <scope>NUCLEOTIDE SEQUENCE [LARGE SCALE GENOMIC DNA]</scope>
</reference>
<name>W1PK27_AMBTC</name>
<evidence type="ECO:0000313" key="1">
    <source>
        <dbReference type="EMBL" id="ERN10337.1"/>
    </source>
</evidence>
<evidence type="ECO:0000313" key="2">
    <source>
        <dbReference type="Proteomes" id="UP000017836"/>
    </source>
</evidence>
<dbReference type="AlphaFoldDB" id="W1PK27"/>
<accession>W1PK27</accession>
<sequence>MNDKLIEQQWVNLETRLKSPFSIGGSGARCNHVVSVTESLVRVLRLSDSDDKPAMGFLFDEMRRPREAIFENNIWNEEMLEIVDCRWREQLHQDIHAAGFFLNPQNLYASATLDDADIMEGVRNCIYRLEPDLET</sequence>
<gene>
    <name evidence="1" type="ORF">AMTR_s00026p00035410</name>
</gene>
<dbReference type="EMBL" id="KI392852">
    <property type="protein sequence ID" value="ERN10337.1"/>
    <property type="molecule type" value="Genomic_DNA"/>
</dbReference>
<proteinExistence type="predicted"/>
<dbReference type="Proteomes" id="UP000017836">
    <property type="component" value="Unassembled WGS sequence"/>
</dbReference>
<dbReference type="HOGENOM" id="CLU_1888561_0_0_1"/>
<protein>
    <submittedName>
        <fullName evidence="1">Uncharacterized protein</fullName>
    </submittedName>
</protein>
<organism evidence="1 2">
    <name type="scientific">Amborella trichopoda</name>
    <dbReference type="NCBI Taxonomy" id="13333"/>
    <lineage>
        <taxon>Eukaryota</taxon>
        <taxon>Viridiplantae</taxon>
        <taxon>Streptophyta</taxon>
        <taxon>Embryophyta</taxon>
        <taxon>Tracheophyta</taxon>
        <taxon>Spermatophyta</taxon>
        <taxon>Magnoliopsida</taxon>
        <taxon>Amborellales</taxon>
        <taxon>Amborellaceae</taxon>
        <taxon>Amborella</taxon>
    </lineage>
</organism>
<dbReference type="Gramene" id="ERN10337">
    <property type="protein sequence ID" value="ERN10337"/>
    <property type="gene ID" value="AMTR_s00026p00035410"/>
</dbReference>
<keyword evidence="2" id="KW-1185">Reference proteome</keyword>